<dbReference type="GO" id="GO:0005829">
    <property type="term" value="C:cytosol"/>
    <property type="evidence" value="ECO:0007669"/>
    <property type="project" value="TreeGrafter"/>
</dbReference>
<dbReference type="RefSeq" id="XP_013236442.1">
    <property type="nucleotide sequence ID" value="XM_013380988.1"/>
</dbReference>
<dbReference type="Gene3D" id="3.20.20.140">
    <property type="entry name" value="Metal-dependent hydrolases"/>
    <property type="match status" value="1"/>
</dbReference>
<evidence type="ECO:0000313" key="11">
    <source>
        <dbReference type="EMBL" id="KGG50006.1"/>
    </source>
</evidence>
<keyword evidence="6" id="KW-0378">Hydrolase</keyword>
<dbReference type="GO" id="GO:0046033">
    <property type="term" value="P:AMP metabolic process"/>
    <property type="evidence" value="ECO:0007669"/>
    <property type="project" value="TreeGrafter"/>
</dbReference>
<evidence type="ECO:0000256" key="8">
    <source>
        <dbReference type="ARBA" id="ARBA00023080"/>
    </source>
</evidence>
<dbReference type="Proteomes" id="UP000029725">
    <property type="component" value="Unassembled WGS sequence"/>
</dbReference>
<dbReference type="PANTHER" id="PTHR11359:SF0">
    <property type="entry name" value="AMP DEAMINASE"/>
    <property type="match status" value="1"/>
</dbReference>
<evidence type="ECO:0000256" key="1">
    <source>
        <dbReference type="ARBA" id="ARBA00001947"/>
    </source>
</evidence>
<name>A0A098VQK8_9MICR</name>
<evidence type="ECO:0000256" key="9">
    <source>
        <dbReference type="ARBA" id="ARBA00072037"/>
    </source>
</evidence>
<dbReference type="GO" id="GO:0046872">
    <property type="term" value="F:metal ion binding"/>
    <property type="evidence" value="ECO:0007669"/>
    <property type="project" value="UniProtKB-KW"/>
</dbReference>
<evidence type="ECO:0000256" key="4">
    <source>
        <dbReference type="ARBA" id="ARBA00012775"/>
    </source>
</evidence>
<dbReference type="GO" id="GO:0032264">
    <property type="term" value="P:IMP salvage"/>
    <property type="evidence" value="ECO:0007669"/>
    <property type="project" value="UniProtKB-UniPathway"/>
</dbReference>
<proteinExistence type="inferred from homology"/>
<keyword evidence="8" id="KW-0546">Nucleotide metabolism</keyword>
<evidence type="ECO:0000313" key="12">
    <source>
        <dbReference type="Proteomes" id="UP000029725"/>
    </source>
</evidence>
<dbReference type="Gene3D" id="4.10.800.20">
    <property type="match status" value="1"/>
</dbReference>
<dbReference type="UniPathway" id="UPA00591">
    <property type="reaction ID" value="UER00663"/>
</dbReference>
<dbReference type="AlphaFoldDB" id="A0A098VQK8"/>
<dbReference type="FunFam" id="4.10.800.20:FF:000001">
    <property type="entry name" value="AMP deaminase"/>
    <property type="match status" value="1"/>
</dbReference>
<dbReference type="OrthoDB" id="1723809at2759"/>
<dbReference type="GeneID" id="25261109"/>
<dbReference type="HOGENOM" id="CLU_003782_4_2_1"/>
<dbReference type="Pfam" id="PF19326">
    <property type="entry name" value="AMP_deaminase"/>
    <property type="match status" value="1"/>
</dbReference>
<gene>
    <name evidence="11" type="ORF">DI09_95p100</name>
</gene>
<dbReference type="SUPFAM" id="SSF51556">
    <property type="entry name" value="Metallo-dependent hydrolases"/>
    <property type="match status" value="1"/>
</dbReference>
<dbReference type="InterPro" id="IPR032466">
    <property type="entry name" value="Metal_Hydrolase"/>
</dbReference>
<dbReference type="GO" id="GO:0003876">
    <property type="term" value="F:AMP deaminase activity"/>
    <property type="evidence" value="ECO:0007669"/>
    <property type="project" value="UniProtKB-EC"/>
</dbReference>
<evidence type="ECO:0000256" key="3">
    <source>
        <dbReference type="ARBA" id="ARBA00006676"/>
    </source>
</evidence>
<comment type="caution">
    <text evidence="11">The sequence shown here is derived from an EMBL/GenBank/DDBJ whole genome shotgun (WGS) entry which is preliminary data.</text>
</comment>
<keyword evidence="7" id="KW-0862">Zinc</keyword>
<organism evidence="11 12">
    <name type="scientific">Mitosporidium daphniae</name>
    <dbReference type="NCBI Taxonomy" id="1485682"/>
    <lineage>
        <taxon>Eukaryota</taxon>
        <taxon>Fungi</taxon>
        <taxon>Fungi incertae sedis</taxon>
        <taxon>Microsporidia</taxon>
        <taxon>Mitosporidium</taxon>
    </lineage>
</organism>
<evidence type="ECO:0000256" key="7">
    <source>
        <dbReference type="ARBA" id="ARBA00022833"/>
    </source>
</evidence>
<comment type="pathway">
    <text evidence="2">Purine metabolism; IMP biosynthesis via salvage pathway; IMP from AMP: step 1/1.</text>
</comment>
<comment type="similarity">
    <text evidence="3">Belongs to the metallo-dependent hydrolases superfamily. Adenosine and AMP deaminases family.</text>
</comment>
<dbReference type="EC" id="3.5.4.6" evidence="4"/>
<dbReference type="InterPro" id="IPR006329">
    <property type="entry name" value="AMPD"/>
</dbReference>
<protein>
    <recommendedName>
        <fullName evidence="9">AMP deaminase</fullName>
        <ecNumber evidence="4">3.5.4.6</ecNumber>
    </recommendedName>
    <alternativeName>
        <fullName evidence="10">Myoadenylate deaminase</fullName>
    </alternativeName>
</protein>
<evidence type="ECO:0000256" key="5">
    <source>
        <dbReference type="ARBA" id="ARBA00022723"/>
    </source>
</evidence>
<accession>A0A098VQK8</accession>
<evidence type="ECO:0000256" key="2">
    <source>
        <dbReference type="ARBA" id="ARBA00004955"/>
    </source>
</evidence>
<evidence type="ECO:0000256" key="10">
    <source>
        <dbReference type="ARBA" id="ARBA00078830"/>
    </source>
</evidence>
<sequence>MQPDESVLSNLKKCISLREKYINSSIQSPFENPQNIANCVSDPPKIAEEDLSYYHKDHSHPFFSNLADSDDIHCPKNVGRAYHLNSYRLRSCFIPPSNDHSFELGDDGVFKVYNGPCLQDDAPSPIFFSPSIKEFFQDLEFLLAVIHDGPTKSLCFKRLKYLDASFGIYLLLNEMNEVQEQKDVVIQRDGAFLTLQEVFQSLNLTAHDLSIDTLNMHAHKDSFHRFDNFNLKYNPMGESRLREIFLKTDNLIEGRYLSELTKEVLSDLEANKYQMAEYRISIYGRSPDEWDKLSKWICDNQIFSDTVRWVIQLPRLYNVYKASGLISSFADFLDNIFRPLFQVTKDPSSNPKLHIFLQRVVAFDSVDDESKVDKRIHKKFPSPRNWNAAQNPPYSYYLYYIYANLTILNQYRKKYNMSEAGDPEHLAAAFLTSYNISHGILLRKVPALQYLFYLMQIGIAMSPLSNNALFLNFDRNPFPHYFRIGMNVSLSTDDPLQFHFTKEPLIEEYSVAAQIWKLSPTDMCEISRNSVLQSGFEICLKKLWLGNMCMVDGPISNDMKKSNIPDLRINYRCDMLSRERLWVSSLGKSSFYSSVLSSILTTLAPISTTSANTMGELDKLEDDANFE</sequence>
<evidence type="ECO:0000256" key="6">
    <source>
        <dbReference type="ARBA" id="ARBA00022801"/>
    </source>
</evidence>
<dbReference type="InterPro" id="IPR006650">
    <property type="entry name" value="A/AMP_deam_AS"/>
</dbReference>
<comment type="cofactor">
    <cofactor evidence="1">
        <name>Zn(2+)</name>
        <dbReference type="ChEBI" id="CHEBI:29105"/>
    </cofactor>
</comment>
<dbReference type="EMBL" id="JMKJ01000607">
    <property type="protein sequence ID" value="KGG50006.1"/>
    <property type="molecule type" value="Genomic_DNA"/>
</dbReference>
<dbReference type="PANTHER" id="PTHR11359">
    <property type="entry name" value="AMP DEAMINASE"/>
    <property type="match status" value="1"/>
</dbReference>
<keyword evidence="5" id="KW-0479">Metal-binding</keyword>
<reference evidence="11 12" key="1">
    <citation type="submission" date="2014-04" db="EMBL/GenBank/DDBJ databases">
        <title>A new species of microsporidia sheds light on the evolution of extreme parasitism.</title>
        <authorList>
            <person name="Haag K.L."/>
            <person name="James T.Y."/>
            <person name="Larsson R."/>
            <person name="Schaer T.M."/>
            <person name="Refardt D."/>
            <person name="Pombert J.-F."/>
            <person name="Ebert D."/>
        </authorList>
    </citation>
    <scope>NUCLEOTIDE SEQUENCE [LARGE SCALE GENOMIC DNA]</scope>
    <source>
        <strain evidence="11 12">UGP3</strain>
        <tissue evidence="11">Spores</tissue>
    </source>
</reference>
<dbReference type="PROSITE" id="PS00485">
    <property type="entry name" value="A_DEAMINASE"/>
    <property type="match status" value="1"/>
</dbReference>
<dbReference type="VEuPathDB" id="MicrosporidiaDB:DI09_95p100"/>
<keyword evidence="12" id="KW-1185">Reference proteome</keyword>